<dbReference type="EMBL" id="CP060786">
    <property type="protein sequence ID" value="QNP54398.1"/>
    <property type="molecule type" value="Genomic_DNA"/>
</dbReference>
<keyword evidence="2" id="KW-1185">Reference proteome</keyword>
<geneLocation type="plasmid" evidence="1 2">
    <name>p_unnamed2</name>
</geneLocation>
<organism evidence="1 2">
    <name type="scientific">Hymenobacter qilianensis</name>
    <dbReference type="NCBI Taxonomy" id="1385715"/>
    <lineage>
        <taxon>Bacteria</taxon>
        <taxon>Pseudomonadati</taxon>
        <taxon>Bacteroidota</taxon>
        <taxon>Cytophagia</taxon>
        <taxon>Cytophagales</taxon>
        <taxon>Hymenobacteraceae</taxon>
        <taxon>Hymenobacter</taxon>
    </lineage>
</organism>
<sequence length="278" mass="32080">MIPLQRERSAQAVSPKFRAPKKGLKDKELLLAYRDLLRGAITELTFQSAFWKTAKTQLKKESGGKCAYCEANTEIVAHGDVEHYRPKSVYWWLAYTYDNYLYACQICNQVYKSDNFPIAGNALFPGPAISATTTDAEIEQLAGRLSPDPLAVDAEYTLASYLAEHQREKAFLLNPYFDDPREYFAYEADELTREVKVVPAKAEYAEHVKAAEDYYGLNRVELRNYRYKTYKIYRVLKRSLPNLSDETLKAEVLQQLEEMRTNDYLFAGMNRYFEAQSS</sequence>
<accession>A0A7H0H1I2</accession>
<dbReference type="RefSeq" id="WP_187734557.1">
    <property type="nucleotide sequence ID" value="NZ_BMFN01000006.1"/>
</dbReference>
<keyword evidence="1" id="KW-0614">Plasmid</keyword>
<reference evidence="1 2" key="1">
    <citation type="submission" date="2020-08" db="EMBL/GenBank/DDBJ databases">
        <title>Genome sequence of Hymenobacter qilianensis JCM 19763T.</title>
        <authorList>
            <person name="Hyun D.-W."/>
            <person name="Bae J.-W."/>
        </authorList>
    </citation>
    <scope>NUCLEOTIDE SEQUENCE [LARGE SCALE GENOMIC DNA]</scope>
    <source>
        <strain evidence="1 2">JCM 19763</strain>
        <plasmid evidence="1 2">p_unnamed2</plasmid>
    </source>
</reference>
<dbReference type="AlphaFoldDB" id="A0A7H0H1I2"/>
<evidence type="ECO:0008006" key="3">
    <source>
        <dbReference type="Google" id="ProtNLM"/>
    </source>
</evidence>
<dbReference type="Gene3D" id="1.10.30.50">
    <property type="match status" value="1"/>
</dbReference>
<gene>
    <name evidence="1" type="ORF">H9L05_21715</name>
</gene>
<dbReference type="Proteomes" id="UP000516093">
    <property type="component" value="Plasmid p_unnamed2"/>
</dbReference>
<evidence type="ECO:0000313" key="1">
    <source>
        <dbReference type="EMBL" id="QNP54398.1"/>
    </source>
</evidence>
<protein>
    <recommendedName>
        <fullName evidence="3">TIGR02646 family protein</fullName>
    </recommendedName>
</protein>
<dbReference type="KEGG" id="hqi:H9L05_21715"/>
<proteinExistence type="predicted"/>
<name>A0A7H0H1I2_9BACT</name>
<evidence type="ECO:0000313" key="2">
    <source>
        <dbReference type="Proteomes" id="UP000516093"/>
    </source>
</evidence>